<organism evidence="2">
    <name type="scientific">Trepomonas sp. PC1</name>
    <dbReference type="NCBI Taxonomy" id="1076344"/>
    <lineage>
        <taxon>Eukaryota</taxon>
        <taxon>Metamonada</taxon>
        <taxon>Diplomonadida</taxon>
        <taxon>Hexamitidae</taxon>
        <taxon>Hexamitinae</taxon>
        <taxon>Trepomonas</taxon>
    </lineage>
</organism>
<gene>
    <name evidence="2" type="ORF">TPC1_16071</name>
</gene>
<reference evidence="2" key="1">
    <citation type="submission" date="2015-07" db="EMBL/GenBank/DDBJ databases">
        <title>Adaptation to a free-living lifestyle via gene acquisitions in the diplomonad Trepomonas sp. PC1.</title>
        <authorList>
            <person name="Xu F."/>
            <person name="Jerlstrom-Hultqvist J."/>
            <person name="Kolisko M."/>
            <person name="Simpson A.G.B."/>
            <person name="Roger A.J."/>
            <person name="Svard S.G."/>
            <person name="Andersson J.O."/>
        </authorList>
    </citation>
    <scope>NUCLEOTIDE SEQUENCE</scope>
    <source>
        <strain evidence="2">PC1</strain>
    </source>
</reference>
<accession>A0A146K964</accession>
<dbReference type="SUPFAM" id="SSF49879">
    <property type="entry name" value="SMAD/FHA domain"/>
    <property type="match status" value="1"/>
</dbReference>
<dbReference type="EMBL" id="GDID01004510">
    <property type="protein sequence ID" value="JAP92096.1"/>
    <property type="molecule type" value="Transcribed_RNA"/>
</dbReference>
<dbReference type="Gene3D" id="2.60.200.20">
    <property type="match status" value="1"/>
</dbReference>
<dbReference type="CDD" id="cd00060">
    <property type="entry name" value="FHA"/>
    <property type="match status" value="1"/>
</dbReference>
<feature type="domain" description="FHA" evidence="1">
    <location>
        <begin position="23"/>
        <end position="84"/>
    </location>
</feature>
<evidence type="ECO:0000259" key="1">
    <source>
        <dbReference type="Pfam" id="PF00498"/>
    </source>
</evidence>
<dbReference type="Pfam" id="PF00498">
    <property type="entry name" value="FHA"/>
    <property type="match status" value="1"/>
</dbReference>
<evidence type="ECO:0000313" key="2">
    <source>
        <dbReference type="EMBL" id="JAP92096.1"/>
    </source>
</evidence>
<sequence length="115" mass="12945">MLNCLCSLDCPSFSIDINFTPFSVGSSSESSITLDQLRPVHFTIVFNQSKYYIVPSGDVTVNGLYLNEFTPRMQLHDGSTVQFGKYNMSFVICQTAANAKEIMHLKHEMVQKLVQ</sequence>
<dbReference type="InterPro" id="IPR008984">
    <property type="entry name" value="SMAD_FHA_dom_sf"/>
</dbReference>
<name>A0A146K964_9EUKA</name>
<dbReference type="AlphaFoldDB" id="A0A146K964"/>
<dbReference type="InterPro" id="IPR000253">
    <property type="entry name" value="FHA_dom"/>
</dbReference>
<protein>
    <recommendedName>
        <fullName evidence="1">FHA domain-containing protein</fullName>
    </recommendedName>
</protein>
<proteinExistence type="predicted"/>